<accession>C4GK60</accession>
<organism evidence="1 2">
    <name type="scientific">Kingella oralis ATCC 51147</name>
    <dbReference type="NCBI Taxonomy" id="629741"/>
    <lineage>
        <taxon>Bacteria</taxon>
        <taxon>Pseudomonadati</taxon>
        <taxon>Pseudomonadota</taxon>
        <taxon>Betaproteobacteria</taxon>
        <taxon>Neisseriales</taxon>
        <taxon>Neisseriaceae</taxon>
        <taxon>Kingella</taxon>
    </lineage>
</organism>
<dbReference type="EMBL" id="ACJW02000003">
    <property type="protein sequence ID" value="EEP68182.1"/>
    <property type="molecule type" value="Genomic_DNA"/>
</dbReference>
<evidence type="ECO:0000313" key="2">
    <source>
        <dbReference type="Proteomes" id="UP000003009"/>
    </source>
</evidence>
<gene>
    <name evidence="1" type="ORF">GCWU000324_02434</name>
</gene>
<dbReference type="Proteomes" id="UP000003009">
    <property type="component" value="Unassembled WGS sequence"/>
</dbReference>
<sequence>MWGEKMCLLLGAAKFVFQQFSRHFALKGSLKRCFPFSGCLYGVG</sequence>
<protein>
    <submittedName>
        <fullName evidence="1">Uncharacterized protein</fullName>
    </submittedName>
</protein>
<keyword evidence="2" id="KW-1185">Reference proteome</keyword>
<dbReference type="HOGENOM" id="CLU_3217417_0_0_4"/>
<comment type="caution">
    <text evidence="1">The sequence shown here is derived from an EMBL/GenBank/DDBJ whole genome shotgun (WGS) entry which is preliminary data.</text>
</comment>
<proteinExistence type="predicted"/>
<evidence type="ECO:0000313" key="1">
    <source>
        <dbReference type="EMBL" id="EEP68182.1"/>
    </source>
</evidence>
<name>C4GK60_9NEIS</name>
<dbReference type="AlphaFoldDB" id="C4GK60"/>
<reference evidence="1" key="1">
    <citation type="submission" date="2009-04" db="EMBL/GenBank/DDBJ databases">
        <authorList>
            <person name="Weinstock G."/>
            <person name="Sodergren E."/>
            <person name="Clifton S."/>
            <person name="Fulton L."/>
            <person name="Fulton B."/>
            <person name="Courtney L."/>
            <person name="Fronick C."/>
            <person name="Harrison M."/>
            <person name="Strong C."/>
            <person name="Farmer C."/>
            <person name="Delahaunty K."/>
            <person name="Markovic C."/>
            <person name="Hall O."/>
            <person name="Minx P."/>
            <person name="Tomlinson C."/>
            <person name="Mitreva M."/>
            <person name="Nelson J."/>
            <person name="Hou S."/>
            <person name="Wollam A."/>
            <person name="Pepin K.H."/>
            <person name="Johnson M."/>
            <person name="Bhonagiri V."/>
            <person name="Nash W.E."/>
            <person name="Warren W."/>
            <person name="Chinwalla A."/>
            <person name="Mardis E.R."/>
            <person name="Wilson R.K."/>
        </authorList>
    </citation>
    <scope>NUCLEOTIDE SEQUENCE [LARGE SCALE GENOMIC DNA]</scope>
    <source>
        <strain evidence="1">ATCC 51147</strain>
    </source>
</reference>